<protein>
    <recommendedName>
        <fullName evidence="1">Mos1 transposase HTH domain-containing protein</fullName>
    </recommendedName>
</protein>
<reference evidence="2 3" key="1">
    <citation type="submission" date="2017-12" db="EMBL/GenBank/DDBJ databases">
        <title>Hemimetabolous genomes reveal molecular basis of termite eusociality.</title>
        <authorList>
            <person name="Harrison M.C."/>
            <person name="Jongepier E."/>
            <person name="Robertson H.M."/>
            <person name="Arning N."/>
            <person name="Bitard-Feildel T."/>
            <person name="Chao H."/>
            <person name="Childers C.P."/>
            <person name="Dinh H."/>
            <person name="Doddapaneni H."/>
            <person name="Dugan S."/>
            <person name="Gowin J."/>
            <person name="Greiner C."/>
            <person name="Han Y."/>
            <person name="Hu H."/>
            <person name="Hughes D.S.T."/>
            <person name="Huylmans A.-K."/>
            <person name="Kemena C."/>
            <person name="Kremer L.P.M."/>
            <person name="Lee S.L."/>
            <person name="Lopez-Ezquerra A."/>
            <person name="Mallet L."/>
            <person name="Monroy-Kuhn J.M."/>
            <person name="Moser A."/>
            <person name="Murali S.C."/>
            <person name="Muzny D.M."/>
            <person name="Otani S."/>
            <person name="Piulachs M.-D."/>
            <person name="Poelchau M."/>
            <person name="Qu J."/>
            <person name="Schaub F."/>
            <person name="Wada-Katsumata A."/>
            <person name="Worley K.C."/>
            <person name="Xie Q."/>
            <person name="Ylla G."/>
            <person name="Poulsen M."/>
            <person name="Gibbs R.A."/>
            <person name="Schal C."/>
            <person name="Richards S."/>
            <person name="Belles X."/>
            <person name="Korb J."/>
            <person name="Bornberg-Bauer E."/>
        </authorList>
    </citation>
    <scope>NUCLEOTIDE SEQUENCE [LARGE SCALE GENOMIC DNA]</scope>
    <source>
        <tissue evidence="2">Whole body</tissue>
    </source>
</reference>
<evidence type="ECO:0000259" key="1">
    <source>
        <dbReference type="Pfam" id="PF17906"/>
    </source>
</evidence>
<gene>
    <name evidence="2" type="ORF">B7P43_G01991</name>
</gene>
<sequence>MATFSLQEQRIIIRFLHLRGATPIEIHRQLSETCGDGVMNVKNVRSWVRQFKEGQRSAIFQWSKQTPTEAFAVAMESWRRRCEKCVRLQGDYVEK</sequence>
<feature type="domain" description="Mos1 transposase HTH" evidence="1">
    <location>
        <begin position="10"/>
        <end position="54"/>
    </location>
</feature>
<proteinExistence type="predicted"/>
<dbReference type="PANTHER" id="PTHR46060:SF1">
    <property type="entry name" value="MARINER MOS1 TRANSPOSASE-LIKE PROTEIN"/>
    <property type="match status" value="1"/>
</dbReference>
<evidence type="ECO:0000313" key="3">
    <source>
        <dbReference type="Proteomes" id="UP000235965"/>
    </source>
</evidence>
<evidence type="ECO:0000313" key="2">
    <source>
        <dbReference type="EMBL" id="PNF25145.1"/>
    </source>
</evidence>
<dbReference type="Pfam" id="PF17906">
    <property type="entry name" value="HTH_48"/>
    <property type="match status" value="1"/>
</dbReference>
<dbReference type="InterPro" id="IPR052709">
    <property type="entry name" value="Transposase-MT_Hybrid"/>
</dbReference>
<accession>A0A2J7Q983</accession>
<dbReference type="InterPro" id="IPR041426">
    <property type="entry name" value="Mos1_HTH"/>
</dbReference>
<dbReference type="PANTHER" id="PTHR46060">
    <property type="entry name" value="MARINER MOS1 TRANSPOSASE-LIKE PROTEIN"/>
    <property type="match status" value="1"/>
</dbReference>
<dbReference type="EMBL" id="NEVH01016943">
    <property type="protein sequence ID" value="PNF25145.1"/>
    <property type="molecule type" value="Genomic_DNA"/>
</dbReference>
<dbReference type="Gene3D" id="1.10.10.1450">
    <property type="match status" value="1"/>
</dbReference>
<name>A0A2J7Q983_9NEOP</name>
<comment type="caution">
    <text evidence="2">The sequence shown here is derived from an EMBL/GenBank/DDBJ whole genome shotgun (WGS) entry which is preliminary data.</text>
</comment>
<organism evidence="2 3">
    <name type="scientific">Cryptotermes secundus</name>
    <dbReference type="NCBI Taxonomy" id="105785"/>
    <lineage>
        <taxon>Eukaryota</taxon>
        <taxon>Metazoa</taxon>
        <taxon>Ecdysozoa</taxon>
        <taxon>Arthropoda</taxon>
        <taxon>Hexapoda</taxon>
        <taxon>Insecta</taxon>
        <taxon>Pterygota</taxon>
        <taxon>Neoptera</taxon>
        <taxon>Polyneoptera</taxon>
        <taxon>Dictyoptera</taxon>
        <taxon>Blattodea</taxon>
        <taxon>Blattoidea</taxon>
        <taxon>Termitoidae</taxon>
        <taxon>Kalotermitidae</taxon>
        <taxon>Cryptotermitinae</taxon>
        <taxon>Cryptotermes</taxon>
    </lineage>
</organism>
<dbReference type="AlphaFoldDB" id="A0A2J7Q983"/>
<dbReference type="InParanoid" id="A0A2J7Q983"/>
<keyword evidence="3" id="KW-1185">Reference proteome</keyword>
<dbReference type="Proteomes" id="UP000235965">
    <property type="component" value="Unassembled WGS sequence"/>
</dbReference>